<organism evidence="1 2">
    <name type="scientific">Thermococcus argininiproducens</name>
    <dbReference type="NCBI Taxonomy" id="2866384"/>
    <lineage>
        <taxon>Archaea</taxon>
        <taxon>Methanobacteriati</taxon>
        <taxon>Methanobacteriota</taxon>
        <taxon>Thermococci</taxon>
        <taxon>Thermococcales</taxon>
        <taxon>Thermococcaceae</taxon>
        <taxon>Thermococcus</taxon>
    </lineage>
</organism>
<dbReference type="Proteomes" id="UP001056425">
    <property type="component" value="Chromosome"/>
</dbReference>
<dbReference type="RefSeq" id="WP_251948803.1">
    <property type="nucleotide sequence ID" value="NZ_CP080572.1"/>
</dbReference>
<proteinExistence type="predicted"/>
<accession>A0A9E7MAH6</accession>
<evidence type="ECO:0000313" key="1">
    <source>
        <dbReference type="EMBL" id="USG99647.1"/>
    </source>
</evidence>
<keyword evidence="2" id="KW-1185">Reference proteome</keyword>
<name>A0A9E7MAH6_9EURY</name>
<protein>
    <submittedName>
        <fullName evidence="1">Uncharacterized protein</fullName>
    </submittedName>
</protein>
<evidence type="ECO:0000313" key="2">
    <source>
        <dbReference type="Proteomes" id="UP001056425"/>
    </source>
</evidence>
<dbReference type="EMBL" id="CP080572">
    <property type="protein sequence ID" value="USG99647.1"/>
    <property type="molecule type" value="Genomic_DNA"/>
</dbReference>
<sequence length="240" mass="28820">MDIHPLLERVFPIAIAKDGEFLIFDVDSSGRRYTFIKREPSPVPLPEKLRAAFPLECYKNQAVCVVTEDAFESLEGYALIFHEFVHCYQWETCEPKLRQKLEVARSETAKGNYMWELNYPFPYDKTEFQEAYLRFLNSLKTKNPKEVFRHRDKLREILSREEFEYMVWQEWKEGFARFIENKIRRRLGLEENHSGLERPWDRVLFYEGGARFIEFLCRQDVKLLADIKTIFYKMLAYGII</sequence>
<reference evidence="1 2" key="1">
    <citation type="submission" date="2021-08" db="EMBL/GenBank/DDBJ databases">
        <title>Thermococcus onnuriiensis IOH2.</title>
        <authorList>
            <person name="Park Y.-J."/>
        </authorList>
    </citation>
    <scope>NUCLEOTIDE SEQUENCE [LARGE SCALE GENOMIC DNA]</scope>
    <source>
        <strain evidence="1 2">IOH2</strain>
    </source>
</reference>
<dbReference type="AlphaFoldDB" id="A0A9E7MAH6"/>
<dbReference type="KEGG" id="thei:K1720_09115"/>
<dbReference type="GeneID" id="72778505"/>
<gene>
    <name evidence="1" type="ORF">K1720_09115</name>
</gene>